<dbReference type="InterPro" id="IPR039143">
    <property type="entry name" value="GNPNAT1-like"/>
</dbReference>
<gene>
    <name evidence="2" type="ORF">FGG15_06770</name>
</gene>
<dbReference type="RefSeq" id="WP_138834530.1">
    <property type="nucleotide sequence ID" value="NZ_VCNI01000001.1"/>
</dbReference>
<protein>
    <submittedName>
        <fullName evidence="2">GNAT family N-acetyltransferase</fullName>
    </submittedName>
</protein>
<keyword evidence="3" id="KW-1185">Reference proteome</keyword>
<dbReference type="InterPro" id="IPR016181">
    <property type="entry name" value="Acyl_CoA_acyltransferase"/>
</dbReference>
<dbReference type="SUPFAM" id="SSF55729">
    <property type="entry name" value="Acyl-CoA N-acyltransferases (Nat)"/>
    <property type="match status" value="1"/>
</dbReference>
<sequence>MQIDILKKEDLTPEIQLRVNQLFKQLAPHLKPLNLKQVLRDGNQVTIALCKEEDEILGMASLCEYQAISGKKGWIEDVVVDENARGKGIGRKLMEKLLEISKEKELAELLLFTGHHRLPAMALYESLGFKLRKSGLYFIKNP</sequence>
<dbReference type="Proteomes" id="UP000751614">
    <property type="component" value="Unassembled WGS sequence"/>
</dbReference>
<evidence type="ECO:0000313" key="3">
    <source>
        <dbReference type="Proteomes" id="UP000751614"/>
    </source>
</evidence>
<dbReference type="PANTHER" id="PTHR13355">
    <property type="entry name" value="GLUCOSAMINE 6-PHOSPHATE N-ACETYLTRANSFERASE"/>
    <property type="match status" value="1"/>
</dbReference>
<dbReference type="InterPro" id="IPR000182">
    <property type="entry name" value="GNAT_dom"/>
</dbReference>
<dbReference type="Gene3D" id="3.40.630.30">
    <property type="match status" value="1"/>
</dbReference>
<comment type="caution">
    <text evidence="2">The sequence shown here is derived from an EMBL/GenBank/DDBJ whole genome shotgun (WGS) entry which is preliminary data.</text>
</comment>
<organism evidence="2 3">
    <name type="scientific">Flagellimonas algicola</name>
    <dbReference type="NCBI Taxonomy" id="2583815"/>
    <lineage>
        <taxon>Bacteria</taxon>
        <taxon>Pseudomonadati</taxon>
        <taxon>Bacteroidota</taxon>
        <taxon>Flavobacteriia</taxon>
        <taxon>Flavobacteriales</taxon>
        <taxon>Flavobacteriaceae</taxon>
        <taxon>Flagellimonas</taxon>
    </lineage>
</organism>
<evidence type="ECO:0000313" key="2">
    <source>
        <dbReference type="EMBL" id="TMU57243.1"/>
    </source>
</evidence>
<dbReference type="Pfam" id="PF00583">
    <property type="entry name" value="Acetyltransf_1"/>
    <property type="match status" value="1"/>
</dbReference>
<dbReference type="CDD" id="cd04301">
    <property type="entry name" value="NAT_SF"/>
    <property type="match status" value="1"/>
</dbReference>
<proteinExistence type="predicted"/>
<name>A0ABY2WQG0_9FLAO</name>
<reference evidence="2 3" key="1">
    <citation type="submission" date="2019-05" db="EMBL/GenBank/DDBJ databases">
        <title>Flagellimonas sp. AsT0115, sp. nov., isolated from a marine red algae, Asparagopsis taxiformis.</title>
        <authorList>
            <person name="Kim J."/>
            <person name="Jeong S.E."/>
            <person name="Jeon C.O."/>
        </authorList>
    </citation>
    <scope>NUCLEOTIDE SEQUENCE [LARGE SCALE GENOMIC DNA]</scope>
    <source>
        <strain evidence="2 3">AsT0115</strain>
    </source>
</reference>
<dbReference type="PANTHER" id="PTHR13355:SF15">
    <property type="entry name" value="GCN5-RELATED N-ACETYLTRANSFERASE 3, CHLOROPLASTIC"/>
    <property type="match status" value="1"/>
</dbReference>
<accession>A0ABY2WQG0</accession>
<evidence type="ECO:0000259" key="1">
    <source>
        <dbReference type="PROSITE" id="PS51186"/>
    </source>
</evidence>
<dbReference type="EMBL" id="VCNI01000001">
    <property type="protein sequence ID" value="TMU57243.1"/>
    <property type="molecule type" value="Genomic_DNA"/>
</dbReference>
<dbReference type="PROSITE" id="PS51186">
    <property type="entry name" value="GNAT"/>
    <property type="match status" value="1"/>
</dbReference>
<feature type="domain" description="N-acetyltransferase" evidence="1">
    <location>
        <begin position="6"/>
        <end position="142"/>
    </location>
</feature>